<dbReference type="Gene3D" id="3.40.50.2300">
    <property type="match status" value="1"/>
</dbReference>
<dbReference type="InterPro" id="IPR001789">
    <property type="entry name" value="Sig_transdc_resp-reg_receiver"/>
</dbReference>
<dbReference type="PANTHER" id="PTHR44591:SF3">
    <property type="entry name" value="RESPONSE REGULATORY DOMAIN-CONTAINING PROTEIN"/>
    <property type="match status" value="1"/>
</dbReference>
<dbReference type="SUPFAM" id="SSF52172">
    <property type="entry name" value="CheY-like"/>
    <property type="match status" value="1"/>
</dbReference>
<dbReference type="InterPro" id="IPR050595">
    <property type="entry name" value="Bact_response_regulator"/>
</dbReference>
<dbReference type="InterPro" id="IPR011006">
    <property type="entry name" value="CheY-like_superfamily"/>
</dbReference>
<accession>A0A3E2BP77</accession>
<feature type="domain" description="Response regulatory" evidence="3">
    <location>
        <begin position="5"/>
        <end position="118"/>
    </location>
</feature>
<keyword evidence="1 2" id="KW-0597">Phosphoprotein</keyword>
<dbReference type="Pfam" id="PF00072">
    <property type="entry name" value="Response_reg"/>
    <property type="match status" value="1"/>
</dbReference>
<sequence>MLDKKIVIVDDDESIRKTFFLLLSDKYNVYLAGDAGEALARFEKAPVDMIIADLRLPQKNGLQMIVDFRRSGYQGRIILISACADQVKPEDLEKLGVDRLFIKPLDLKLLTDTIDSLLA</sequence>
<name>A0A3E2BP77_9BACT</name>
<dbReference type="PANTHER" id="PTHR44591">
    <property type="entry name" value="STRESS RESPONSE REGULATOR PROTEIN 1"/>
    <property type="match status" value="1"/>
</dbReference>
<dbReference type="CDD" id="cd00156">
    <property type="entry name" value="REC"/>
    <property type="match status" value="1"/>
</dbReference>
<comment type="caution">
    <text evidence="4">The sequence shown here is derived from an EMBL/GenBank/DDBJ whole genome shotgun (WGS) entry which is preliminary data.</text>
</comment>
<protein>
    <submittedName>
        <fullName evidence="4">Two component transcriptional regulator, winged helix family</fullName>
    </submittedName>
</protein>
<evidence type="ECO:0000259" key="3">
    <source>
        <dbReference type="PROSITE" id="PS50110"/>
    </source>
</evidence>
<dbReference type="SMART" id="SM00448">
    <property type="entry name" value="REC"/>
    <property type="match status" value="1"/>
</dbReference>
<gene>
    <name evidence="4" type="ORF">OP8BY_1625</name>
</gene>
<dbReference type="AlphaFoldDB" id="A0A3E2BP77"/>
<dbReference type="Proteomes" id="UP000257323">
    <property type="component" value="Unassembled WGS sequence"/>
</dbReference>
<evidence type="ECO:0000313" key="5">
    <source>
        <dbReference type="Proteomes" id="UP000257323"/>
    </source>
</evidence>
<evidence type="ECO:0000256" key="1">
    <source>
        <dbReference type="ARBA" id="ARBA00022553"/>
    </source>
</evidence>
<organism evidence="4 5">
    <name type="scientific">Candidatus Saccharicenans subterraneus</name>
    <dbReference type="NCBI Taxonomy" id="2508984"/>
    <lineage>
        <taxon>Bacteria</taxon>
        <taxon>Candidatus Aminicenantota</taxon>
        <taxon>Candidatus Aminicenantia</taxon>
        <taxon>Candidatus Aminicenantales</taxon>
        <taxon>Candidatus Saccharicenantaceae</taxon>
        <taxon>Candidatus Saccharicenans</taxon>
    </lineage>
</organism>
<evidence type="ECO:0000256" key="2">
    <source>
        <dbReference type="PROSITE-ProRule" id="PRU00169"/>
    </source>
</evidence>
<dbReference type="PROSITE" id="PS50110">
    <property type="entry name" value="RESPONSE_REGULATORY"/>
    <property type="match status" value="1"/>
</dbReference>
<dbReference type="EMBL" id="QUAH01000003">
    <property type="protein sequence ID" value="RFT16447.1"/>
    <property type="molecule type" value="Genomic_DNA"/>
</dbReference>
<reference evidence="4 5" key="1">
    <citation type="submission" date="2018-08" db="EMBL/GenBank/DDBJ databases">
        <title>Genome analysis of the thermophilic bacterium of the candidate phylum Aminicenantes from deep subsurface aquifer revealed its physiology and ecological role.</title>
        <authorList>
            <person name="Kadnikov V.V."/>
            <person name="Mardanov A.V."/>
            <person name="Beletsky A.V."/>
            <person name="Karnachuk O.V."/>
            <person name="Ravin N.V."/>
        </authorList>
    </citation>
    <scope>NUCLEOTIDE SEQUENCE [LARGE SCALE GENOMIC DNA]</scope>
    <source>
        <strain evidence="4">BY38</strain>
    </source>
</reference>
<proteinExistence type="predicted"/>
<evidence type="ECO:0000313" key="4">
    <source>
        <dbReference type="EMBL" id="RFT16447.1"/>
    </source>
</evidence>
<dbReference type="GO" id="GO:0000160">
    <property type="term" value="P:phosphorelay signal transduction system"/>
    <property type="evidence" value="ECO:0007669"/>
    <property type="project" value="InterPro"/>
</dbReference>
<feature type="modified residue" description="4-aspartylphosphate" evidence="2">
    <location>
        <position position="53"/>
    </location>
</feature>